<sequence>MSASWRGRQVRRMGLAPSTWLTDTGYGFLRFARWKGVTCSCLPLSIVHFQSYVFVTGANNEGRKHGGVRGAAKMVLLLYQCKPSPRHLPVALDDTGTWMAFQAYWYLKDGKISSEPFRVLQDLGGPFTAGKTHDSLYVERTANHGEGVRCVCACT</sequence>
<reference evidence="1" key="1">
    <citation type="submission" date="2020-01" db="EMBL/GenBank/DDBJ databases">
        <authorList>
            <consortium name="DOE Joint Genome Institute"/>
            <person name="Haridas S."/>
            <person name="Albert R."/>
            <person name="Binder M."/>
            <person name="Bloem J."/>
            <person name="Labutti K."/>
            <person name="Salamov A."/>
            <person name="Andreopoulos B."/>
            <person name="Baker S.E."/>
            <person name="Barry K."/>
            <person name="Bills G."/>
            <person name="Bluhm B.H."/>
            <person name="Cannon C."/>
            <person name="Castanera R."/>
            <person name="Culley D.E."/>
            <person name="Daum C."/>
            <person name="Ezra D."/>
            <person name="Gonzalez J.B."/>
            <person name="Henrissat B."/>
            <person name="Kuo A."/>
            <person name="Liang C."/>
            <person name="Lipzen A."/>
            <person name="Lutzoni F."/>
            <person name="Magnuson J."/>
            <person name="Mondo S."/>
            <person name="Nolan M."/>
            <person name="Ohm R."/>
            <person name="Pangilinan J."/>
            <person name="Park H.-J."/>
            <person name="Ramirez L."/>
            <person name="Alfaro M."/>
            <person name="Sun H."/>
            <person name="Tritt A."/>
            <person name="Yoshinaga Y."/>
            <person name="Zwiers L.-H."/>
            <person name="Turgeon B.G."/>
            <person name="Goodwin S.B."/>
            <person name="Spatafora J.W."/>
            <person name="Crous P.W."/>
            <person name="Grigoriev I.V."/>
        </authorList>
    </citation>
    <scope>NUCLEOTIDE SEQUENCE</scope>
    <source>
        <strain evidence="1">P77</strain>
    </source>
</reference>
<keyword evidence="2" id="KW-1185">Reference proteome</keyword>
<accession>A0A6A5K5X4</accession>
<name>A0A6A5K5X4_9PLEO</name>
<proteinExistence type="predicted"/>
<evidence type="ECO:0000313" key="1">
    <source>
        <dbReference type="EMBL" id="KAF1831486.1"/>
    </source>
</evidence>
<organism evidence="1 2">
    <name type="scientific">Decorospora gaudefroyi</name>
    <dbReference type="NCBI Taxonomy" id="184978"/>
    <lineage>
        <taxon>Eukaryota</taxon>
        <taxon>Fungi</taxon>
        <taxon>Dikarya</taxon>
        <taxon>Ascomycota</taxon>
        <taxon>Pezizomycotina</taxon>
        <taxon>Dothideomycetes</taxon>
        <taxon>Pleosporomycetidae</taxon>
        <taxon>Pleosporales</taxon>
        <taxon>Pleosporineae</taxon>
        <taxon>Pleosporaceae</taxon>
        <taxon>Decorospora</taxon>
    </lineage>
</organism>
<protein>
    <submittedName>
        <fullName evidence="1">Uncharacterized protein</fullName>
    </submittedName>
</protein>
<dbReference type="EMBL" id="ML975362">
    <property type="protein sequence ID" value="KAF1831486.1"/>
    <property type="molecule type" value="Genomic_DNA"/>
</dbReference>
<dbReference type="Proteomes" id="UP000800040">
    <property type="component" value="Unassembled WGS sequence"/>
</dbReference>
<dbReference type="AlphaFoldDB" id="A0A6A5K5X4"/>
<evidence type="ECO:0000313" key="2">
    <source>
        <dbReference type="Proteomes" id="UP000800040"/>
    </source>
</evidence>
<gene>
    <name evidence="1" type="ORF">BDW02DRAFT_47434</name>
</gene>